<sequence>MEVITLMQGDEMSDLTPLFLVHAISGVALPFLRLDSLSDEDDRPVYGITSPLHCPGGDSFKYPTSLKDLAAYYLKGIREIQPEGPYLLGGWSMGGMISMFMAQMLEAQGEEVIKVIMIDSANPEVFPQFKSEQEHRALAKATFNRTVSGGGLQSDDDEGSEDGSTVSSPIGHNFAAGDYKLSFSRRSSTWNSASSSTVSSARSSAASIFDTNSPITFLESPLSDAYLTDDSEFDSDCDTECDEPPAMEDFMQQIKTHIHRGLGLISNVKPGDLFEPGKKSNFDAILIKCTTEIPCAVRKPEIFPGAQLIEIVMRERNMRWDPAQFRSFESIPFSGDHDGAFQPQYVEELSSILRECIEDVE</sequence>
<evidence type="ECO:0000256" key="1">
    <source>
        <dbReference type="SAM" id="MobiDB-lite"/>
    </source>
</evidence>
<evidence type="ECO:0000259" key="2">
    <source>
        <dbReference type="Pfam" id="PF00975"/>
    </source>
</evidence>
<dbReference type="Gene3D" id="3.40.50.1820">
    <property type="entry name" value="alpha/beta hydrolase"/>
    <property type="match status" value="1"/>
</dbReference>
<dbReference type="STRING" id="1380566.A0A179FYF7"/>
<dbReference type="InterPro" id="IPR001031">
    <property type="entry name" value="Thioesterase"/>
</dbReference>
<protein>
    <submittedName>
        <fullName evidence="3">Thioesterase</fullName>
    </submittedName>
</protein>
<gene>
    <name evidence="3" type="ORF">VFPPC_13392</name>
</gene>
<proteinExistence type="predicted"/>
<dbReference type="InterPro" id="IPR029058">
    <property type="entry name" value="AB_hydrolase_fold"/>
</dbReference>
<accession>A0A179FYF7</accession>
<dbReference type="RefSeq" id="XP_018147211.1">
    <property type="nucleotide sequence ID" value="XM_018291169.1"/>
</dbReference>
<evidence type="ECO:0000313" key="3">
    <source>
        <dbReference type="EMBL" id="OAQ70674.1"/>
    </source>
</evidence>
<keyword evidence="4" id="KW-1185">Reference proteome</keyword>
<feature type="domain" description="Thioesterase" evidence="2">
    <location>
        <begin position="17"/>
        <end position="132"/>
    </location>
</feature>
<dbReference type="Proteomes" id="UP000078397">
    <property type="component" value="Unassembled WGS sequence"/>
</dbReference>
<dbReference type="EMBL" id="LSBJ02000002">
    <property type="protein sequence ID" value="OAQ70674.1"/>
    <property type="molecule type" value="Genomic_DNA"/>
</dbReference>
<dbReference type="OrthoDB" id="10253869at2759"/>
<dbReference type="KEGG" id="pchm:VFPPC_13392"/>
<comment type="caution">
    <text evidence="3">The sequence shown here is derived from an EMBL/GenBank/DDBJ whole genome shotgun (WGS) entry which is preliminary data.</text>
</comment>
<dbReference type="Pfam" id="PF00975">
    <property type="entry name" value="Thioesterase"/>
    <property type="match status" value="1"/>
</dbReference>
<dbReference type="SUPFAM" id="SSF53474">
    <property type="entry name" value="alpha/beta-Hydrolases"/>
    <property type="match status" value="1"/>
</dbReference>
<evidence type="ECO:0000313" key="4">
    <source>
        <dbReference type="Proteomes" id="UP000078397"/>
    </source>
</evidence>
<reference evidence="3 4" key="1">
    <citation type="journal article" date="2016" name="PLoS Pathog.">
        <title>Biosynthesis of antibiotic leucinostatins in bio-control fungus Purpureocillium lilacinum and their inhibition on phytophthora revealed by genome mining.</title>
        <authorList>
            <person name="Wang G."/>
            <person name="Liu Z."/>
            <person name="Lin R."/>
            <person name="Li E."/>
            <person name="Mao Z."/>
            <person name="Ling J."/>
            <person name="Yang Y."/>
            <person name="Yin W.B."/>
            <person name="Xie B."/>
        </authorList>
    </citation>
    <scope>NUCLEOTIDE SEQUENCE [LARGE SCALE GENOMIC DNA]</scope>
    <source>
        <strain evidence="3">170</strain>
    </source>
</reference>
<name>A0A179FYF7_METCM</name>
<feature type="region of interest" description="Disordered" evidence="1">
    <location>
        <begin position="147"/>
        <end position="171"/>
    </location>
</feature>
<dbReference type="GeneID" id="28855163"/>
<dbReference type="AlphaFoldDB" id="A0A179FYF7"/>
<organism evidence="3 4">
    <name type="scientific">Pochonia chlamydosporia 170</name>
    <dbReference type="NCBI Taxonomy" id="1380566"/>
    <lineage>
        <taxon>Eukaryota</taxon>
        <taxon>Fungi</taxon>
        <taxon>Dikarya</taxon>
        <taxon>Ascomycota</taxon>
        <taxon>Pezizomycotina</taxon>
        <taxon>Sordariomycetes</taxon>
        <taxon>Hypocreomycetidae</taxon>
        <taxon>Hypocreales</taxon>
        <taxon>Clavicipitaceae</taxon>
        <taxon>Pochonia</taxon>
    </lineage>
</organism>